<accession>A0ABT3A7P1</accession>
<reference evidence="1 2" key="1">
    <citation type="submission" date="2022-10" db="EMBL/GenBank/DDBJ databases">
        <title>Aestuariibacter sp. AA17 isolated from Montipora capitata coral fragment.</title>
        <authorList>
            <person name="Emsley S.A."/>
            <person name="Pfannmuller K.M."/>
            <person name="Loughran R.M."/>
            <person name="Shlafstein M."/>
            <person name="Papke E."/>
            <person name="Saw J.H."/>
            <person name="Ushijima B."/>
            <person name="Videau P."/>
        </authorList>
    </citation>
    <scope>NUCLEOTIDE SEQUENCE [LARGE SCALE GENOMIC DNA]</scope>
    <source>
        <strain evidence="1 2">AA17</strain>
    </source>
</reference>
<comment type="caution">
    <text evidence="1">The sequence shown here is derived from an EMBL/GenBank/DDBJ whole genome shotgun (WGS) entry which is preliminary data.</text>
</comment>
<sequence length="102" mass="11410">MSEFDSRLINAISKALFVSEKKSDLVITTAVVEDVAKNIAEHIKKEYAGGTLSPEEIFGVAALIRHAVENKEFFDWEMPTLCGYTADEFVKIAERLRKSTSI</sequence>
<protein>
    <recommendedName>
        <fullName evidence="3">Phage protein</fullName>
    </recommendedName>
</protein>
<evidence type="ECO:0000313" key="1">
    <source>
        <dbReference type="EMBL" id="MCV2884700.1"/>
    </source>
</evidence>
<keyword evidence="2" id="KW-1185">Reference proteome</keyword>
<dbReference type="Proteomes" id="UP001652504">
    <property type="component" value="Unassembled WGS sequence"/>
</dbReference>
<dbReference type="RefSeq" id="WP_263711976.1">
    <property type="nucleotide sequence ID" value="NZ_JAOWKX010000003.1"/>
</dbReference>
<dbReference type="EMBL" id="JAOWKX010000003">
    <property type="protein sequence ID" value="MCV2884700.1"/>
    <property type="molecule type" value="Genomic_DNA"/>
</dbReference>
<gene>
    <name evidence="1" type="ORF">OE749_08325</name>
</gene>
<evidence type="ECO:0008006" key="3">
    <source>
        <dbReference type="Google" id="ProtNLM"/>
    </source>
</evidence>
<name>A0ABT3A7P1_9ALTE</name>
<evidence type="ECO:0000313" key="2">
    <source>
        <dbReference type="Proteomes" id="UP001652504"/>
    </source>
</evidence>
<proteinExistence type="predicted"/>
<organism evidence="1 2">
    <name type="scientific">Fluctibacter corallii</name>
    <dbReference type="NCBI Taxonomy" id="2984329"/>
    <lineage>
        <taxon>Bacteria</taxon>
        <taxon>Pseudomonadati</taxon>
        <taxon>Pseudomonadota</taxon>
        <taxon>Gammaproteobacteria</taxon>
        <taxon>Alteromonadales</taxon>
        <taxon>Alteromonadaceae</taxon>
        <taxon>Fluctibacter</taxon>
    </lineage>
</organism>